<reference evidence="2" key="1">
    <citation type="journal article" date="2020" name="Stud. Mycol.">
        <title>101 Dothideomycetes genomes: a test case for predicting lifestyles and emergence of pathogens.</title>
        <authorList>
            <person name="Haridas S."/>
            <person name="Albert R."/>
            <person name="Binder M."/>
            <person name="Bloem J."/>
            <person name="Labutti K."/>
            <person name="Salamov A."/>
            <person name="Andreopoulos B."/>
            <person name="Baker S."/>
            <person name="Barry K."/>
            <person name="Bills G."/>
            <person name="Bluhm B."/>
            <person name="Cannon C."/>
            <person name="Castanera R."/>
            <person name="Culley D."/>
            <person name="Daum C."/>
            <person name="Ezra D."/>
            <person name="Gonzalez J."/>
            <person name="Henrissat B."/>
            <person name="Kuo A."/>
            <person name="Liang C."/>
            <person name="Lipzen A."/>
            <person name="Lutzoni F."/>
            <person name="Magnuson J."/>
            <person name="Mondo S."/>
            <person name="Nolan M."/>
            <person name="Ohm R."/>
            <person name="Pangilinan J."/>
            <person name="Park H.-J."/>
            <person name="Ramirez L."/>
            <person name="Alfaro M."/>
            <person name="Sun H."/>
            <person name="Tritt A."/>
            <person name="Yoshinaga Y."/>
            <person name="Zwiers L.-H."/>
            <person name="Turgeon B."/>
            <person name="Goodwin S."/>
            <person name="Spatafora J."/>
            <person name="Crous P."/>
            <person name="Grigoriev I."/>
        </authorList>
    </citation>
    <scope>NUCLEOTIDE SEQUENCE</scope>
    <source>
        <strain evidence="2">CBS 675.92</strain>
    </source>
</reference>
<organism evidence="2 3">
    <name type="scientific">Byssothecium circinans</name>
    <dbReference type="NCBI Taxonomy" id="147558"/>
    <lineage>
        <taxon>Eukaryota</taxon>
        <taxon>Fungi</taxon>
        <taxon>Dikarya</taxon>
        <taxon>Ascomycota</taxon>
        <taxon>Pezizomycotina</taxon>
        <taxon>Dothideomycetes</taxon>
        <taxon>Pleosporomycetidae</taxon>
        <taxon>Pleosporales</taxon>
        <taxon>Massarineae</taxon>
        <taxon>Massarinaceae</taxon>
        <taxon>Byssothecium</taxon>
    </lineage>
</organism>
<gene>
    <name evidence="2" type="ORF">CC80DRAFT_492579</name>
</gene>
<evidence type="ECO:0000256" key="1">
    <source>
        <dbReference type="SAM" id="SignalP"/>
    </source>
</evidence>
<evidence type="ECO:0008006" key="4">
    <source>
        <dbReference type="Google" id="ProtNLM"/>
    </source>
</evidence>
<proteinExistence type="predicted"/>
<accession>A0A6A5TVJ4</accession>
<keyword evidence="1" id="KW-0732">Signal</keyword>
<sequence>MHPFSTFIMLLLTLLAKATPLQPPDDTDGHCTQITWVPLGPDGWRDMQKFDTTPWCKDLKHPTSDSTTYFDVLDGCKGGCTFFEANRYGKCVGFIAHFGPGTPVTKVDFARKYGKNAEGILCQE</sequence>
<dbReference type="AlphaFoldDB" id="A0A6A5TVJ4"/>
<dbReference type="EMBL" id="ML976992">
    <property type="protein sequence ID" value="KAF1956334.1"/>
    <property type="molecule type" value="Genomic_DNA"/>
</dbReference>
<evidence type="ECO:0000313" key="2">
    <source>
        <dbReference type="EMBL" id="KAF1956334.1"/>
    </source>
</evidence>
<protein>
    <recommendedName>
        <fullName evidence="4">Apple domain-containing protein</fullName>
    </recommendedName>
</protein>
<feature type="signal peptide" evidence="1">
    <location>
        <begin position="1"/>
        <end position="18"/>
    </location>
</feature>
<feature type="chain" id="PRO_5025633203" description="Apple domain-containing protein" evidence="1">
    <location>
        <begin position="19"/>
        <end position="124"/>
    </location>
</feature>
<evidence type="ECO:0000313" key="3">
    <source>
        <dbReference type="Proteomes" id="UP000800035"/>
    </source>
</evidence>
<dbReference type="Proteomes" id="UP000800035">
    <property type="component" value="Unassembled WGS sequence"/>
</dbReference>
<keyword evidence="3" id="KW-1185">Reference proteome</keyword>
<name>A0A6A5TVJ4_9PLEO</name>